<protein>
    <submittedName>
        <fullName evidence="3">Uncharacterized protein</fullName>
    </submittedName>
</protein>
<dbReference type="EMBL" id="ML119123">
    <property type="protein sequence ID" value="RPB13465.1"/>
    <property type="molecule type" value="Genomic_DNA"/>
</dbReference>
<evidence type="ECO:0000256" key="1">
    <source>
        <dbReference type="SAM" id="MobiDB-lite"/>
    </source>
</evidence>
<evidence type="ECO:0000256" key="2">
    <source>
        <dbReference type="SAM" id="Phobius"/>
    </source>
</evidence>
<gene>
    <name evidence="3" type="ORF">P167DRAFT_564632</name>
</gene>
<keyword evidence="4" id="KW-1185">Reference proteome</keyword>
<dbReference type="InParanoid" id="A0A3N4L629"/>
<sequence length="458" mass="49902">MSLNHYADTSHMILYSCNLLVVFTVMTFEFNFRTPLKRDAPAPAPASMTNDAKITPGSINDLSRLLPPVPSIPPAPVVSGIITNGRGTPIGLRDIRVPFMPGQEEAPDRDHKPSSKTVFQPVGSCSAGGPQGPATTQVKYGLEGTQSLEVVAVPPPSNRILQAIAPLNPALHTLPAFPTLPAGHPAPQPQSPPEKSLAELIAEAEKRDGEEAYLKRDRRYVPPVLSRAIPAPASAMSALYPRSTSSPQPPPPPSPPPPLPAHNYRRGFIDTSTRAANSRPELVPPYLPQQKPIPPQPKALRRVALLGLCTTLEINALPDNERMTLRTRLCKILLTRTTENTMYYNEATSRAEHLSEVFECGVLDAFEYAGLDLSGRVWVKATKKTPEGGMAIAGDDVGALLWVKGLVGEMTMDDVSRRELVLWANNVRRRMVGMPASPIWMRELIDTNLIFGTPCERQ</sequence>
<feature type="region of interest" description="Disordered" evidence="1">
    <location>
        <begin position="239"/>
        <end position="265"/>
    </location>
</feature>
<accession>A0A3N4L629</accession>
<feature type="compositionally biased region" description="Pro residues" evidence="1">
    <location>
        <begin position="247"/>
        <end position="260"/>
    </location>
</feature>
<feature type="transmembrane region" description="Helical" evidence="2">
    <location>
        <begin position="12"/>
        <end position="32"/>
    </location>
</feature>
<evidence type="ECO:0000313" key="3">
    <source>
        <dbReference type="EMBL" id="RPB13465.1"/>
    </source>
</evidence>
<dbReference type="Proteomes" id="UP000277580">
    <property type="component" value="Unassembled WGS sequence"/>
</dbReference>
<dbReference type="AlphaFoldDB" id="A0A3N4L629"/>
<keyword evidence="2" id="KW-0472">Membrane</keyword>
<proteinExistence type="predicted"/>
<reference evidence="3 4" key="1">
    <citation type="journal article" date="2018" name="Nat. Ecol. Evol.">
        <title>Pezizomycetes genomes reveal the molecular basis of ectomycorrhizal truffle lifestyle.</title>
        <authorList>
            <person name="Murat C."/>
            <person name="Payen T."/>
            <person name="Noel B."/>
            <person name="Kuo A."/>
            <person name="Morin E."/>
            <person name="Chen J."/>
            <person name="Kohler A."/>
            <person name="Krizsan K."/>
            <person name="Balestrini R."/>
            <person name="Da Silva C."/>
            <person name="Montanini B."/>
            <person name="Hainaut M."/>
            <person name="Levati E."/>
            <person name="Barry K.W."/>
            <person name="Belfiori B."/>
            <person name="Cichocki N."/>
            <person name="Clum A."/>
            <person name="Dockter R.B."/>
            <person name="Fauchery L."/>
            <person name="Guy J."/>
            <person name="Iotti M."/>
            <person name="Le Tacon F."/>
            <person name="Lindquist E.A."/>
            <person name="Lipzen A."/>
            <person name="Malagnac F."/>
            <person name="Mello A."/>
            <person name="Molinier V."/>
            <person name="Miyauchi S."/>
            <person name="Poulain J."/>
            <person name="Riccioni C."/>
            <person name="Rubini A."/>
            <person name="Sitrit Y."/>
            <person name="Splivallo R."/>
            <person name="Traeger S."/>
            <person name="Wang M."/>
            <person name="Zifcakova L."/>
            <person name="Wipf D."/>
            <person name="Zambonelli A."/>
            <person name="Paolocci F."/>
            <person name="Nowrousian M."/>
            <person name="Ottonello S."/>
            <person name="Baldrian P."/>
            <person name="Spatafora J.W."/>
            <person name="Henrissat B."/>
            <person name="Nagy L.G."/>
            <person name="Aury J.M."/>
            <person name="Wincker P."/>
            <person name="Grigoriev I.V."/>
            <person name="Bonfante P."/>
            <person name="Martin F.M."/>
        </authorList>
    </citation>
    <scope>NUCLEOTIDE SEQUENCE [LARGE SCALE GENOMIC DNA]</scope>
    <source>
        <strain evidence="3 4">CCBAS932</strain>
    </source>
</reference>
<organism evidence="3 4">
    <name type="scientific">Morchella conica CCBAS932</name>
    <dbReference type="NCBI Taxonomy" id="1392247"/>
    <lineage>
        <taxon>Eukaryota</taxon>
        <taxon>Fungi</taxon>
        <taxon>Dikarya</taxon>
        <taxon>Ascomycota</taxon>
        <taxon>Pezizomycotina</taxon>
        <taxon>Pezizomycetes</taxon>
        <taxon>Pezizales</taxon>
        <taxon>Morchellaceae</taxon>
        <taxon>Morchella</taxon>
    </lineage>
</organism>
<keyword evidence="2" id="KW-1133">Transmembrane helix</keyword>
<name>A0A3N4L629_9PEZI</name>
<evidence type="ECO:0000313" key="4">
    <source>
        <dbReference type="Proteomes" id="UP000277580"/>
    </source>
</evidence>
<keyword evidence="2" id="KW-0812">Transmembrane</keyword>